<reference evidence="3 4" key="1">
    <citation type="submission" date="2015-09" db="EMBL/GenBank/DDBJ databases">
        <title>Draft genome sequence of Acidiplasma aeolicum DSM 18409.</title>
        <authorList>
            <person name="Hemp J."/>
        </authorList>
    </citation>
    <scope>NUCLEOTIDE SEQUENCE [LARGE SCALE GENOMIC DNA]</scope>
    <source>
        <strain evidence="3 4">V</strain>
    </source>
</reference>
<proteinExistence type="predicted"/>
<feature type="domain" description="Thiolase C-terminal" evidence="2">
    <location>
        <begin position="242"/>
        <end position="381"/>
    </location>
</feature>
<protein>
    <submittedName>
        <fullName evidence="3">Acetyl-CoA acetyltransferase</fullName>
    </submittedName>
</protein>
<evidence type="ECO:0000313" key="4">
    <source>
        <dbReference type="Proteomes" id="UP000050515"/>
    </source>
</evidence>
<dbReference type="AlphaFoldDB" id="A0A0P9EQJ4"/>
<comment type="caution">
    <text evidence="3">The sequence shown here is derived from an EMBL/GenBank/DDBJ whole genome shotgun (WGS) entry which is preliminary data.</text>
</comment>
<dbReference type="PANTHER" id="PTHR42870">
    <property type="entry name" value="ACETYL-COA C-ACETYLTRANSFERASE"/>
    <property type="match status" value="1"/>
</dbReference>
<evidence type="ECO:0000256" key="1">
    <source>
        <dbReference type="ARBA" id="ARBA00023229"/>
    </source>
</evidence>
<sequence length="382" mass="42453">MIKGFAEAVYKKYDGTAYDLMNEALEKALNMAGIQRSDIQGFITTFLPGIFDGNIFLHFFPDQLCGYLGINPKYIDSLDYGGPSVLAGLYRAEKLIKYEGLDNILLLFGGKGSLVRQTRETVDSYENLYDGVTNTPYKQLLSGYSYKNPLSDYALVAQRHKKIYGTADEDRARLMVKQRKNGNDSGYSMFTGDISVDDVLSSPVISSPLHLLEIVYPVDGFHAFIVSKSPGKLRPVKIKKYGEAHWTKLPPELEEIMITPASESSRNFRDEIKHCDAYELYDSFSITVILQLEDTGIIKKGEFGKFIEKTDISSSGDMPLNTGGGSINRGQPAYMSGSVLLYESLLQLNGMAKNQVRDINSVFINGIGGWSRNHSVSMILGD</sequence>
<dbReference type="GO" id="GO:0008299">
    <property type="term" value="P:isoprenoid biosynthetic process"/>
    <property type="evidence" value="ECO:0007669"/>
    <property type="project" value="UniProtKB-KW"/>
</dbReference>
<dbReference type="RefSeq" id="WP_048101092.1">
    <property type="nucleotide sequence ID" value="NZ_LJCQ01000358.1"/>
</dbReference>
<organism evidence="3 4">
    <name type="scientific">Acidiplasma aeolicum</name>
    <dbReference type="NCBI Taxonomy" id="507754"/>
    <lineage>
        <taxon>Archaea</taxon>
        <taxon>Methanobacteriati</taxon>
        <taxon>Thermoplasmatota</taxon>
        <taxon>Thermoplasmata</taxon>
        <taxon>Thermoplasmatales</taxon>
        <taxon>Ferroplasmaceae</taxon>
        <taxon>Acidiplasma</taxon>
    </lineage>
</organism>
<gene>
    <name evidence="3" type="ORF">SE19_07940</name>
</gene>
<evidence type="ECO:0000313" key="3">
    <source>
        <dbReference type="EMBL" id="KPV45883.1"/>
    </source>
</evidence>
<dbReference type="GO" id="GO:0016747">
    <property type="term" value="F:acyltransferase activity, transferring groups other than amino-acyl groups"/>
    <property type="evidence" value="ECO:0007669"/>
    <property type="project" value="InterPro"/>
</dbReference>
<dbReference type="InterPro" id="IPR055140">
    <property type="entry name" value="Thiolase_C_2"/>
</dbReference>
<dbReference type="SUPFAM" id="SSF53901">
    <property type="entry name" value="Thiolase-like"/>
    <property type="match status" value="2"/>
</dbReference>
<dbReference type="PANTHER" id="PTHR42870:SF2">
    <property type="entry name" value="LIPID-TRANSFER PROTEIN, PUTATIVE-RELATED"/>
    <property type="match status" value="1"/>
</dbReference>
<dbReference type="EMBL" id="LJCQ01000358">
    <property type="protein sequence ID" value="KPV45883.1"/>
    <property type="molecule type" value="Genomic_DNA"/>
</dbReference>
<accession>A0A0P9EQJ4</accession>
<dbReference type="GeneID" id="84222702"/>
<evidence type="ECO:0000259" key="2">
    <source>
        <dbReference type="Pfam" id="PF22691"/>
    </source>
</evidence>
<dbReference type="InterPro" id="IPR016039">
    <property type="entry name" value="Thiolase-like"/>
</dbReference>
<dbReference type="CDD" id="cd00829">
    <property type="entry name" value="SCP-x_thiolase"/>
    <property type="match status" value="1"/>
</dbReference>
<name>A0A0P9EQJ4_9ARCH</name>
<dbReference type="Proteomes" id="UP000050515">
    <property type="component" value="Unassembled WGS sequence"/>
</dbReference>
<keyword evidence="1" id="KW-0414">Isoprene biosynthesis</keyword>
<dbReference type="Gene3D" id="3.40.47.10">
    <property type="match status" value="1"/>
</dbReference>
<dbReference type="PATRIC" id="fig|507754.4.peg.1784"/>
<keyword evidence="3" id="KW-0808">Transferase</keyword>
<dbReference type="Pfam" id="PF22691">
    <property type="entry name" value="Thiolase_C_1"/>
    <property type="match status" value="1"/>
</dbReference>